<organism evidence="2 3">
    <name type="scientific">Aphanomyces astaci</name>
    <name type="common">Crayfish plague agent</name>
    <dbReference type="NCBI Taxonomy" id="112090"/>
    <lineage>
        <taxon>Eukaryota</taxon>
        <taxon>Sar</taxon>
        <taxon>Stramenopiles</taxon>
        <taxon>Oomycota</taxon>
        <taxon>Saprolegniomycetes</taxon>
        <taxon>Saprolegniales</taxon>
        <taxon>Verrucalvaceae</taxon>
        <taxon>Aphanomyces</taxon>
    </lineage>
</organism>
<comment type="caution">
    <text evidence="2">The sequence shown here is derived from an EMBL/GenBank/DDBJ whole genome shotgun (WGS) entry which is preliminary data.</text>
</comment>
<feature type="compositionally biased region" description="Basic and acidic residues" evidence="1">
    <location>
        <begin position="89"/>
        <end position="141"/>
    </location>
</feature>
<dbReference type="Proteomes" id="UP000266196">
    <property type="component" value="Unassembled WGS sequence"/>
</dbReference>
<name>A0A397ETB9_APHAT</name>
<reference evidence="2 3" key="1">
    <citation type="submission" date="2018-08" db="EMBL/GenBank/DDBJ databases">
        <title>Aphanomyces genome sequencing and annotation.</title>
        <authorList>
            <person name="Minardi D."/>
            <person name="Oidtmann B."/>
            <person name="Van Der Giezen M."/>
            <person name="Studholme D.J."/>
        </authorList>
    </citation>
    <scope>NUCLEOTIDE SEQUENCE [LARGE SCALE GENOMIC DNA]</scope>
    <source>
        <strain evidence="2 3">197901</strain>
    </source>
</reference>
<dbReference type="VEuPathDB" id="FungiDB:H257_10120"/>
<dbReference type="VEuPathDB" id="FungiDB:H257_10118"/>
<feature type="region of interest" description="Disordered" evidence="1">
    <location>
        <begin position="613"/>
        <end position="635"/>
    </location>
</feature>
<gene>
    <name evidence="2" type="ORF">DYB31_008355</name>
</gene>
<proteinExistence type="predicted"/>
<dbReference type="AlphaFoldDB" id="A0A397ETB9"/>
<evidence type="ECO:0000313" key="3">
    <source>
        <dbReference type="Proteomes" id="UP000266196"/>
    </source>
</evidence>
<sequence length="635" mass="72025">MGAAGSVQDASYDATKFAQSKAIMELAVDDAEKFAKLKEVWNVSKNSVTKEPSPEPQPATAKEAKEAPQEPKETAAPKEAPKEAPASSDAKEAPKEAAKDAPKEAAKEAPKEAATEAAKEAPKEAAKEAPKDAPKEVAKDSRLDVEGDQVVYILPKMVSPWKFRNEVMSEAVICDEYERMAAFIEAYQAREEASARHRPFQKSAPLGSPTFRQVLLPPLPDPTSLDPQLRVQVHRHPLPRFIPGTIEQKEAFWDVMDAYHRHRAAKLARDRKLGVCVYDFNQVAAGRPEVLETRHAEWVRRRIVLDDECAENRRLRQDEADLHVQETTTAARIDRRHRQHADAVHRADVRRVLPMVLAAAAGQWFRHTMWETWQSHRCQRIVRQCAMRWRHHTLVHIECTRHATLLCHWLHESVKVKSLAHKVFYALRVYLRRVTLIQSFWRQKIAIRTVQVKRLDAQWTTFVNTPDATHDPAKRQRRAGPLKFPFPEIDPVIRRQVLYEAWIDHERQHREQFRALEADLLPHLIQSLQGLHPNKSRSEVRAIAARHFALGSVHSTLQGIPGALAPPPPPPHHATACNELFAMLPLVTKAYQVQNPSYFQMAATAEAVVIQANEPPPDMKQKGQPSSRSRVKKGL</sequence>
<evidence type="ECO:0000256" key="1">
    <source>
        <dbReference type="SAM" id="MobiDB-lite"/>
    </source>
</evidence>
<protein>
    <submittedName>
        <fullName evidence="2">Uncharacterized protein</fullName>
    </submittedName>
</protein>
<feature type="region of interest" description="Disordered" evidence="1">
    <location>
        <begin position="43"/>
        <end position="141"/>
    </location>
</feature>
<evidence type="ECO:0000313" key="2">
    <source>
        <dbReference type="EMBL" id="RHZ05179.1"/>
    </source>
</evidence>
<dbReference type="EMBL" id="QUTE01013175">
    <property type="protein sequence ID" value="RHZ05179.1"/>
    <property type="molecule type" value="Genomic_DNA"/>
</dbReference>
<accession>A0A397ETB9</accession>
<feature type="compositionally biased region" description="Basic and acidic residues" evidence="1">
    <location>
        <begin position="62"/>
        <end position="82"/>
    </location>
</feature>